<dbReference type="InterPro" id="IPR038522">
    <property type="entry name" value="T4/T6SS_DotU_sf"/>
</dbReference>
<keyword evidence="1" id="KW-0812">Transmembrane</keyword>
<evidence type="ECO:0000313" key="4">
    <source>
        <dbReference type="Proteomes" id="UP000442694"/>
    </source>
</evidence>
<evidence type="ECO:0000256" key="1">
    <source>
        <dbReference type="SAM" id="Phobius"/>
    </source>
</evidence>
<organism evidence="3 4">
    <name type="scientific">Fluviispira multicolorata</name>
    <dbReference type="NCBI Taxonomy" id="2654512"/>
    <lineage>
        <taxon>Bacteria</taxon>
        <taxon>Pseudomonadati</taxon>
        <taxon>Bdellovibrionota</taxon>
        <taxon>Oligoflexia</taxon>
        <taxon>Silvanigrellales</taxon>
        <taxon>Silvanigrellaceae</taxon>
        <taxon>Fluviispira</taxon>
    </lineage>
</organism>
<dbReference type="EMBL" id="WFLN01000005">
    <property type="protein sequence ID" value="KAB8031914.1"/>
    <property type="molecule type" value="Genomic_DNA"/>
</dbReference>
<gene>
    <name evidence="3" type="ORF">GCL57_04520</name>
</gene>
<sequence>MTLLQNYECPILFTQECILEIQNIINAIDLSMEKLNDSENSKEINSYTFEEAEIIKISTSLCECIGRKIDTLKKHKNYDSEVINLLHFALIALADEKLITKNWPGRVYWQNESLEKKVFQSRSAGDIFFDNCKKILTNRDYKFRNLSYCYYLCLCARFKGKYHSSDNQSEINRIKNSLYNFYGENNIEIKYDFDGVIPQSSLLIKTNSEENQKQRKFSHSLLLINFILVSIFLISSFYIWFNNTSMISKGINFLTNF</sequence>
<dbReference type="Pfam" id="PF09850">
    <property type="entry name" value="DotU"/>
    <property type="match status" value="1"/>
</dbReference>
<dbReference type="PANTHER" id="PTHR38033:SF1">
    <property type="entry name" value="DOTU FAMILY TYPE IV_VI SECRETION SYSTEM PROTEIN"/>
    <property type="match status" value="1"/>
</dbReference>
<accession>A0A833N5Z9</accession>
<dbReference type="RefSeq" id="WP_152212089.1">
    <property type="nucleotide sequence ID" value="NZ_WFLN01000005.1"/>
</dbReference>
<feature type="transmembrane region" description="Helical" evidence="1">
    <location>
        <begin position="221"/>
        <end position="241"/>
    </location>
</feature>
<dbReference type="Gene3D" id="1.25.40.590">
    <property type="entry name" value="Type IV / VI secretion system, DotU"/>
    <property type="match status" value="1"/>
</dbReference>
<name>A0A833N5Z9_9BACT</name>
<proteinExistence type="predicted"/>
<protein>
    <recommendedName>
        <fullName evidence="2">Type IV / VI secretion system DotU domain-containing protein</fullName>
    </recommendedName>
</protein>
<dbReference type="PANTHER" id="PTHR38033">
    <property type="entry name" value="MEMBRANE PROTEIN-RELATED"/>
    <property type="match status" value="1"/>
</dbReference>
<keyword evidence="1" id="KW-0472">Membrane</keyword>
<evidence type="ECO:0000259" key="2">
    <source>
        <dbReference type="Pfam" id="PF09850"/>
    </source>
</evidence>
<comment type="caution">
    <text evidence="3">The sequence shown here is derived from an EMBL/GenBank/DDBJ whole genome shotgun (WGS) entry which is preliminary data.</text>
</comment>
<dbReference type="AlphaFoldDB" id="A0A833N5Z9"/>
<feature type="domain" description="Type IV / VI secretion system DotU" evidence="2">
    <location>
        <begin position="72"/>
        <end position="230"/>
    </location>
</feature>
<dbReference type="Proteomes" id="UP000442694">
    <property type="component" value="Unassembled WGS sequence"/>
</dbReference>
<reference evidence="3 4" key="1">
    <citation type="submission" date="2019-10" db="EMBL/GenBank/DDBJ databases">
        <title>New genus of Silvanigrellaceae.</title>
        <authorList>
            <person name="Pitt A."/>
            <person name="Hahn M.W."/>
        </authorList>
    </citation>
    <scope>NUCLEOTIDE SEQUENCE [LARGE SCALE GENOMIC DNA]</scope>
    <source>
        <strain evidence="3 4">33A1-SZDP</strain>
    </source>
</reference>
<keyword evidence="1" id="KW-1133">Transmembrane helix</keyword>
<keyword evidence="4" id="KW-1185">Reference proteome</keyword>
<evidence type="ECO:0000313" key="3">
    <source>
        <dbReference type="EMBL" id="KAB8031914.1"/>
    </source>
</evidence>
<dbReference type="InterPro" id="IPR017732">
    <property type="entry name" value="T4/T6SS_DotU"/>
</dbReference>